<reference evidence="1" key="1">
    <citation type="submission" date="2020-11" db="EMBL/GenBank/DDBJ databases">
        <authorList>
            <person name="Whitehead M."/>
        </authorList>
    </citation>
    <scope>NUCLEOTIDE SEQUENCE</scope>
    <source>
        <strain evidence="1">EGII</strain>
    </source>
</reference>
<evidence type="ECO:0000313" key="2">
    <source>
        <dbReference type="Proteomes" id="UP000606786"/>
    </source>
</evidence>
<name>A0A811TZC0_CERCA</name>
<dbReference type="Proteomes" id="UP000606786">
    <property type="component" value="Unassembled WGS sequence"/>
</dbReference>
<organism evidence="1 2">
    <name type="scientific">Ceratitis capitata</name>
    <name type="common">Mediterranean fruit fly</name>
    <name type="synonym">Tephritis capitata</name>
    <dbReference type="NCBI Taxonomy" id="7213"/>
    <lineage>
        <taxon>Eukaryota</taxon>
        <taxon>Metazoa</taxon>
        <taxon>Ecdysozoa</taxon>
        <taxon>Arthropoda</taxon>
        <taxon>Hexapoda</taxon>
        <taxon>Insecta</taxon>
        <taxon>Pterygota</taxon>
        <taxon>Neoptera</taxon>
        <taxon>Endopterygota</taxon>
        <taxon>Diptera</taxon>
        <taxon>Brachycera</taxon>
        <taxon>Muscomorpha</taxon>
        <taxon>Tephritoidea</taxon>
        <taxon>Tephritidae</taxon>
        <taxon>Ceratitis</taxon>
        <taxon>Ceratitis</taxon>
    </lineage>
</organism>
<dbReference type="AlphaFoldDB" id="A0A811TZC0"/>
<proteinExistence type="predicted"/>
<evidence type="ECO:0000313" key="1">
    <source>
        <dbReference type="EMBL" id="CAD6991207.1"/>
    </source>
</evidence>
<keyword evidence="2" id="KW-1185">Reference proteome</keyword>
<accession>A0A811TZC0</accession>
<gene>
    <name evidence="1" type="ORF">CCAP1982_LOCUS145</name>
</gene>
<sequence length="115" mass="12908">MGDAGSDIAILSPLKKGNYFKHVHLYINICMYTPEHTSSRRIDTQARRYICSPAVSVCVFEIKKSLLLTLLPKHIRLLPFVVLLRRSSNSSDSKTILRVFISTKAFALLACTPSL</sequence>
<dbReference type="EMBL" id="CAJHJT010000001">
    <property type="protein sequence ID" value="CAD6991207.1"/>
    <property type="molecule type" value="Genomic_DNA"/>
</dbReference>
<protein>
    <submittedName>
        <fullName evidence="1">(Mediterranean fruit fly) hypothetical protein</fullName>
    </submittedName>
</protein>
<comment type="caution">
    <text evidence="1">The sequence shown here is derived from an EMBL/GenBank/DDBJ whole genome shotgun (WGS) entry which is preliminary data.</text>
</comment>